<accession>Q870N0</accession>
<organism evidence="1">
    <name type="scientific">Saccharomyces paradoxus</name>
    <name type="common">Yeast</name>
    <name type="synonym">Saccharomyces douglasii</name>
    <dbReference type="NCBI Taxonomy" id="27291"/>
    <lineage>
        <taxon>Eukaryota</taxon>
        <taxon>Fungi</taxon>
        <taxon>Dikarya</taxon>
        <taxon>Ascomycota</taxon>
        <taxon>Saccharomycotina</taxon>
        <taxon>Saccharomycetes</taxon>
        <taxon>Saccharomycetales</taxon>
        <taxon>Saccharomycetaceae</taxon>
        <taxon>Saccharomyces</taxon>
    </lineage>
</organism>
<evidence type="ECO:0000313" key="1">
    <source>
        <dbReference type="EMBL" id="CAD80244.1"/>
    </source>
</evidence>
<feature type="non-terminal residue" evidence="1">
    <location>
        <position position="171"/>
    </location>
</feature>
<sequence>EATATTQRITPNLANEENKRYTTKYLTGTVSVFILPMVEECSNIIRLIGPIPTTLISLYIRNGNMAKGMNNRIMMLSTALNELVQITALFNVLEPFRQNVHDLAKRYNADAMSGNGCYKSVMKNIYSGKCVASNASNVAPLEEENKKILEKFADIGWKLMDDSELGCCCCF</sequence>
<reference evidence="1" key="1">
    <citation type="submission" date="2003-03" db="EMBL/GenBank/DDBJ databases">
        <title>Rapid identification and differentiation of Saccharomyces cerevisiae, Saccharomyces bayanus and their hybrids by using a multiplex PCR assay.</title>
        <authorList>
            <person name="Torriani S."/>
        </authorList>
    </citation>
    <scope>NUCLEOTIDE SEQUENCE</scope>
    <source>
        <strain evidence="1">CBS 432T</strain>
    </source>
</reference>
<dbReference type="EMBL" id="AJ551175">
    <property type="protein sequence ID" value="CAD80244.1"/>
    <property type="molecule type" value="Genomic_DNA"/>
</dbReference>
<feature type="non-terminal residue" evidence="1">
    <location>
        <position position="1"/>
    </location>
</feature>
<dbReference type="VEuPathDB" id="FungiDB:SPAR_B01360"/>
<proteinExistence type="predicted"/>
<name>Q870N0_SACPA</name>
<protein>
    <submittedName>
        <fullName evidence="1">Uncharacterized protein</fullName>
    </submittedName>
</protein>
<dbReference type="AlphaFoldDB" id="Q870N0"/>